<feature type="domain" description="Cobalamin-independent methionine synthase MetE C-terminal/archaeal" evidence="4">
    <location>
        <begin position="3"/>
        <end position="34"/>
    </location>
</feature>
<organism evidence="5 6">
    <name type="scientific">Olivibacter domesticus</name>
    <name type="common">Pseudosphingobacterium domesticum</name>
    <dbReference type="NCBI Taxonomy" id="407022"/>
    <lineage>
        <taxon>Bacteria</taxon>
        <taxon>Pseudomonadati</taxon>
        <taxon>Bacteroidota</taxon>
        <taxon>Sphingobacteriia</taxon>
        <taxon>Sphingobacteriales</taxon>
        <taxon>Sphingobacteriaceae</taxon>
        <taxon>Olivibacter</taxon>
    </lineage>
</organism>
<dbReference type="STRING" id="407022.SAMN05661044_04635"/>
<keyword evidence="6" id="KW-1185">Reference proteome</keyword>
<dbReference type="GO" id="GO:0003871">
    <property type="term" value="F:5-methyltetrahydropteroyltriglutamate-homocysteine S-methyltransferase activity"/>
    <property type="evidence" value="ECO:0007669"/>
    <property type="project" value="InterPro"/>
</dbReference>
<dbReference type="OrthoDB" id="244285at2"/>
<protein>
    <submittedName>
        <fullName evidence="5">Cobalamin-independent synthase, Catalytic domain</fullName>
    </submittedName>
</protein>
<dbReference type="EMBL" id="FOAF01000009">
    <property type="protein sequence ID" value="SEM24169.1"/>
    <property type="molecule type" value="Genomic_DNA"/>
</dbReference>
<dbReference type="Proteomes" id="UP000199421">
    <property type="component" value="Unassembled WGS sequence"/>
</dbReference>
<keyword evidence="3" id="KW-0862">Zinc</keyword>
<comment type="cofactor">
    <cofactor evidence="1">
        <name>Zn(2+)</name>
        <dbReference type="ChEBI" id="CHEBI:29105"/>
    </cofactor>
</comment>
<accession>A0A1H7WTD3</accession>
<dbReference type="Pfam" id="PF01717">
    <property type="entry name" value="Meth_synt_2"/>
    <property type="match status" value="1"/>
</dbReference>
<dbReference type="SUPFAM" id="SSF51726">
    <property type="entry name" value="UROD/MetE-like"/>
    <property type="match status" value="1"/>
</dbReference>
<dbReference type="AlphaFoldDB" id="A0A1H7WTD3"/>
<dbReference type="InterPro" id="IPR002629">
    <property type="entry name" value="Met_Synth_C/arc"/>
</dbReference>
<evidence type="ECO:0000313" key="6">
    <source>
        <dbReference type="Proteomes" id="UP000199421"/>
    </source>
</evidence>
<proteinExistence type="predicted"/>
<dbReference type="PANTHER" id="PTHR30519">
    <property type="entry name" value="5-METHYLTETRAHYDROPTEROYLTRIGLUTAMATE--HOMOCYSTEINE METHYLTRANSFERASE"/>
    <property type="match status" value="1"/>
</dbReference>
<dbReference type="Gene3D" id="3.20.20.210">
    <property type="match status" value="1"/>
</dbReference>
<name>A0A1H7WTD3_OLID1</name>
<evidence type="ECO:0000313" key="5">
    <source>
        <dbReference type="EMBL" id="SEM24169.1"/>
    </source>
</evidence>
<gene>
    <name evidence="5" type="ORF">SAMN05661044_04635</name>
</gene>
<evidence type="ECO:0000259" key="4">
    <source>
        <dbReference type="Pfam" id="PF01717"/>
    </source>
</evidence>
<dbReference type="InterPro" id="IPR038071">
    <property type="entry name" value="UROD/MetE-like_sf"/>
</dbReference>
<keyword evidence="2" id="KW-0479">Metal-binding</keyword>
<evidence type="ECO:0000256" key="1">
    <source>
        <dbReference type="ARBA" id="ARBA00001947"/>
    </source>
</evidence>
<evidence type="ECO:0000256" key="3">
    <source>
        <dbReference type="ARBA" id="ARBA00022833"/>
    </source>
</evidence>
<evidence type="ECO:0000256" key="2">
    <source>
        <dbReference type="ARBA" id="ARBA00022723"/>
    </source>
</evidence>
<sequence length="41" mass="4583">MLTQNLWVNPDCGLKTRNWPEAKAALINMVAAAKEAREKIS</sequence>
<dbReference type="GO" id="GO:0008270">
    <property type="term" value="F:zinc ion binding"/>
    <property type="evidence" value="ECO:0007669"/>
    <property type="project" value="InterPro"/>
</dbReference>
<dbReference type="GO" id="GO:0009086">
    <property type="term" value="P:methionine biosynthetic process"/>
    <property type="evidence" value="ECO:0007669"/>
    <property type="project" value="InterPro"/>
</dbReference>
<reference evidence="6" key="1">
    <citation type="submission" date="2016-10" db="EMBL/GenBank/DDBJ databases">
        <authorList>
            <person name="Varghese N."/>
            <person name="Submissions S."/>
        </authorList>
    </citation>
    <scope>NUCLEOTIDE SEQUENCE [LARGE SCALE GENOMIC DNA]</scope>
    <source>
        <strain evidence="6">DSM 18733</strain>
    </source>
</reference>